<keyword evidence="3" id="KW-0813">Transport</keyword>
<feature type="transmembrane region" description="Helical" evidence="19">
    <location>
        <begin position="13"/>
        <end position="35"/>
    </location>
</feature>
<keyword evidence="4" id="KW-1003">Cell membrane</keyword>
<dbReference type="AlphaFoldDB" id="A0ABD0WR15"/>
<dbReference type="InterPro" id="IPR027359">
    <property type="entry name" value="Volt_channel_dom_sf"/>
</dbReference>
<keyword evidence="7" id="KW-0479">Metal-binding</keyword>
<comment type="subcellular location">
    <subcellularLocation>
        <location evidence="1">Cell membrane</location>
        <topology evidence="1">Multi-pass membrane protein</topology>
    </subcellularLocation>
</comment>
<dbReference type="InterPro" id="IPR047871">
    <property type="entry name" value="K_chnl_Slo-like"/>
</dbReference>
<evidence type="ECO:0000256" key="9">
    <source>
        <dbReference type="ARBA" id="ARBA00022837"/>
    </source>
</evidence>
<evidence type="ECO:0000256" key="11">
    <source>
        <dbReference type="ARBA" id="ARBA00022882"/>
    </source>
</evidence>
<dbReference type="PRINTS" id="PR01449">
    <property type="entry name" value="BKCHANNELA"/>
</dbReference>
<keyword evidence="22" id="KW-1185">Reference proteome</keyword>
<keyword evidence="9" id="KW-0106">Calcium</keyword>
<feature type="transmembrane region" description="Helical" evidence="19">
    <location>
        <begin position="278"/>
        <end position="296"/>
    </location>
</feature>
<evidence type="ECO:0000256" key="4">
    <source>
        <dbReference type="ARBA" id="ARBA00022475"/>
    </source>
</evidence>
<evidence type="ECO:0000256" key="8">
    <source>
        <dbReference type="ARBA" id="ARBA00022826"/>
    </source>
</evidence>
<dbReference type="PANTHER" id="PTHR10027:SF33">
    <property type="entry name" value="CALCIUM-ACTIVATED POTASSIUM CHANNEL SUBUNIT ALPHA-1-RELATED"/>
    <property type="match status" value="1"/>
</dbReference>
<comment type="similarity">
    <text evidence="2">Belongs to the potassium channel family. Calcium-activated (TC 1.A.1.3) subfamily. KCa1.1/KCNMA1 sub-subfamily.</text>
</comment>
<keyword evidence="11" id="KW-0851">Voltage-gated channel</keyword>
<dbReference type="Proteomes" id="UP001557470">
    <property type="component" value="Unassembled WGS sequence"/>
</dbReference>
<comment type="caution">
    <text evidence="21">The sequence shown here is derived from an EMBL/GenBank/DDBJ whole genome shotgun (WGS) entry which is preliminary data.</text>
</comment>
<evidence type="ECO:0000256" key="2">
    <source>
        <dbReference type="ARBA" id="ARBA00008648"/>
    </source>
</evidence>
<dbReference type="PANTHER" id="PTHR10027">
    <property type="entry name" value="CALCIUM-ACTIVATED POTASSIUM CHANNEL ALPHA CHAIN"/>
    <property type="match status" value="1"/>
</dbReference>
<evidence type="ECO:0000313" key="21">
    <source>
        <dbReference type="EMBL" id="KAL0979280.1"/>
    </source>
</evidence>
<feature type="transmembrane region" description="Helical" evidence="19">
    <location>
        <begin position="90"/>
        <end position="109"/>
    </location>
</feature>
<dbReference type="InterPro" id="IPR003148">
    <property type="entry name" value="RCK_N"/>
</dbReference>
<evidence type="ECO:0000313" key="22">
    <source>
        <dbReference type="Proteomes" id="UP001557470"/>
    </source>
</evidence>
<evidence type="ECO:0000259" key="20">
    <source>
        <dbReference type="PROSITE" id="PS51201"/>
    </source>
</evidence>
<dbReference type="InterPro" id="IPR005821">
    <property type="entry name" value="Ion_trans_dom"/>
</dbReference>
<keyword evidence="13 19" id="KW-1133">Transmembrane helix</keyword>
<feature type="transmembrane region" description="Helical" evidence="19">
    <location>
        <begin position="247"/>
        <end position="266"/>
    </location>
</feature>
<evidence type="ECO:0000256" key="6">
    <source>
        <dbReference type="ARBA" id="ARBA00022692"/>
    </source>
</evidence>
<dbReference type="FunFam" id="1.10.287.70:FF:000015">
    <property type="entry name" value="Calcium-activated potassium channel subunit alpha-1 isoform X7"/>
    <property type="match status" value="1"/>
</dbReference>
<sequence>MATNSCIYQGQKLWWAFLLSSLCLFLGGLLSMFLWKVIHTGINSFGHFRHRRQRCTRRQSIIVTPVFRLSKALKKWAFSMTSTQYLPGKVLMVLIFCVNIGSILTYIILSAGPVEYCMKEYSPAFLVDLSFNICHLLYFGLRFMAAQNKLTFWVDLRSLVDFFTIPPSFVSLFYRRSWLGLRFIRGLHVLDLTDVLQILNVFNSNRSTLKLTYLVAILTGTLLTSAGLAHLLENASDPWLDSSDLQSLQYFECVYFLVVTMSTVGFGDMAMKTTFGRIFVVIFILIGMGLFTTYIPEVVSIIKNRKRFDGSVTAVPGQTYVVVCGHITLSSASAFMKDFLHENRGEVEAKVFFLGNFCPDPELEAFFLRSSLKVTFYQGSVMERRDLDRVMMHKVAACLILCDRFTLDQQKEDNINLMRVISIKKYCPTTRIIVQMLKHNSKAFLQNMPTWSWRHGDAVICLSELKLSFMSQSCRVPGLSTLLANLFTMQSKVRNQSQTLYRKGLYSGIYTEYLSPCFTEMSFSQASKLCFLKLKLLLIGIEYQSEDQELSVLVNPPTHIKLKLGTRGFLIASNASDARRASMYCSVCHSDMKDLSKMKPCMCSELKEVMSHTSQSLGLNSPSLGVPPFSPEGEALWQRECVWEQQVAHTEEVRLDSTGLFHWCPPVPLQAVSLTRQSASALELKDHVLVCLFGDQGSSLLGLGDFMMPLRASSLTTPELRTVVFLGDPQYFSREWPSIHYFPNIYFLPGYPLCGADLRALTVERCCMAVVLSSLPSSSDIMQDNETILCCVTLQRLRFRPVAALRSIHSLTHGLPHNPNRRQPALQQEINHGCGPSQENLSHIPVLNKKQEITTADSAGPTFPLLVELVHSSNVCLVNDMDGQGEFFSLTLSQAFSSGSVFSVDLLDSLMAATYFNPNVPGLICALVTGGDTPLLEAQLSEDNHLRGGEMSQKMWALRQRSKLAQLALQDKPLNSLSCRNFKDLFCQSLDSLEIFCFGLYRLLDAPNPTMERFVITNPAAELVLLPSDRVFCSIPFHQSHLLI</sequence>
<dbReference type="Gene3D" id="1.20.120.350">
    <property type="entry name" value="Voltage-gated potassium channels. Chain C"/>
    <property type="match status" value="1"/>
</dbReference>
<evidence type="ECO:0000256" key="10">
    <source>
        <dbReference type="ARBA" id="ARBA00022842"/>
    </source>
</evidence>
<keyword evidence="16" id="KW-0407">Ion channel</keyword>
<dbReference type="InterPro" id="IPR048735">
    <property type="entry name" value="Slowpoke-like_C"/>
</dbReference>
<evidence type="ECO:0000256" key="18">
    <source>
        <dbReference type="ARBA" id="ARBA00033447"/>
    </source>
</evidence>
<accession>A0ABD0WR15</accession>
<dbReference type="Pfam" id="PF22614">
    <property type="entry name" value="Slo-like_RCK"/>
    <property type="match status" value="2"/>
</dbReference>
<feature type="transmembrane region" description="Helical" evidence="19">
    <location>
        <begin position="211"/>
        <end position="232"/>
    </location>
</feature>
<keyword evidence="12" id="KW-0630">Potassium</keyword>
<evidence type="ECO:0000256" key="3">
    <source>
        <dbReference type="ARBA" id="ARBA00022448"/>
    </source>
</evidence>
<organism evidence="21 22">
    <name type="scientific">Umbra pygmaea</name>
    <name type="common">Eastern mudminnow</name>
    <dbReference type="NCBI Taxonomy" id="75934"/>
    <lineage>
        <taxon>Eukaryota</taxon>
        <taxon>Metazoa</taxon>
        <taxon>Chordata</taxon>
        <taxon>Craniata</taxon>
        <taxon>Vertebrata</taxon>
        <taxon>Euteleostomi</taxon>
        <taxon>Actinopterygii</taxon>
        <taxon>Neopterygii</taxon>
        <taxon>Teleostei</taxon>
        <taxon>Protacanthopterygii</taxon>
        <taxon>Esociformes</taxon>
        <taxon>Umbridae</taxon>
        <taxon>Umbra</taxon>
    </lineage>
</organism>
<dbReference type="Pfam" id="PF21014">
    <property type="entry name" value="Slowpoke_C"/>
    <property type="match status" value="1"/>
</dbReference>
<dbReference type="GO" id="GO:0034702">
    <property type="term" value="C:monoatomic ion channel complex"/>
    <property type="evidence" value="ECO:0007669"/>
    <property type="project" value="UniProtKB-KW"/>
</dbReference>
<keyword evidence="6 19" id="KW-0812">Transmembrane</keyword>
<reference evidence="21 22" key="1">
    <citation type="submission" date="2024-06" db="EMBL/GenBank/DDBJ databases">
        <authorList>
            <person name="Pan Q."/>
            <person name="Wen M."/>
            <person name="Jouanno E."/>
            <person name="Zahm M."/>
            <person name="Klopp C."/>
            <person name="Cabau C."/>
            <person name="Louis A."/>
            <person name="Berthelot C."/>
            <person name="Parey E."/>
            <person name="Roest Crollius H."/>
            <person name="Montfort J."/>
            <person name="Robinson-Rechavi M."/>
            <person name="Bouchez O."/>
            <person name="Lampietro C."/>
            <person name="Lopez Roques C."/>
            <person name="Donnadieu C."/>
            <person name="Postlethwait J."/>
            <person name="Bobe J."/>
            <person name="Verreycken H."/>
            <person name="Guiguen Y."/>
        </authorList>
    </citation>
    <scope>NUCLEOTIDE SEQUENCE [LARGE SCALE GENOMIC DNA]</scope>
    <source>
        <strain evidence="21">Up_M1</strain>
        <tissue evidence="21">Testis</tissue>
    </source>
</reference>
<evidence type="ECO:0000256" key="5">
    <source>
        <dbReference type="ARBA" id="ARBA00022538"/>
    </source>
</evidence>
<proteinExistence type="inferred from homology"/>
<protein>
    <recommendedName>
        <fullName evidence="17">BK channel</fullName>
    </recommendedName>
    <alternativeName>
        <fullName evidence="18">Slowpoke homolog</fullName>
    </alternativeName>
</protein>
<evidence type="ECO:0000256" key="14">
    <source>
        <dbReference type="ARBA" id="ARBA00023065"/>
    </source>
</evidence>
<dbReference type="FunFam" id="3.40.50.720:FF:000005">
    <property type="entry name" value="calcium-activated potassium channel subunit alpha-1 isoform X6"/>
    <property type="match status" value="1"/>
</dbReference>
<evidence type="ECO:0000256" key="13">
    <source>
        <dbReference type="ARBA" id="ARBA00022989"/>
    </source>
</evidence>
<dbReference type="PROSITE" id="PS51201">
    <property type="entry name" value="RCK_N"/>
    <property type="match status" value="1"/>
</dbReference>
<evidence type="ECO:0000256" key="1">
    <source>
        <dbReference type="ARBA" id="ARBA00004651"/>
    </source>
</evidence>
<dbReference type="InterPro" id="IPR003929">
    <property type="entry name" value="K_chnl_BK_asu"/>
</dbReference>
<keyword evidence="15 19" id="KW-0472">Membrane</keyword>
<keyword evidence="14" id="KW-0406">Ion transport</keyword>
<dbReference type="Pfam" id="PF00520">
    <property type="entry name" value="Ion_trans"/>
    <property type="match status" value="1"/>
</dbReference>
<dbReference type="SUPFAM" id="SSF81324">
    <property type="entry name" value="Voltage-gated potassium channels"/>
    <property type="match status" value="1"/>
</dbReference>
<name>A0ABD0WR15_UMBPY</name>
<keyword evidence="5" id="KW-0633">Potassium transport</keyword>
<dbReference type="GO" id="GO:0046872">
    <property type="term" value="F:metal ion binding"/>
    <property type="evidence" value="ECO:0007669"/>
    <property type="project" value="UniProtKB-KW"/>
</dbReference>
<gene>
    <name evidence="21" type="ORF">UPYG_G00183140</name>
</gene>
<dbReference type="Pfam" id="PF03493">
    <property type="entry name" value="BK_channel_a"/>
    <property type="match status" value="1"/>
</dbReference>
<evidence type="ECO:0000256" key="7">
    <source>
        <dbReference type="ARBA" id="ARBA00022723"/>
    </source>
</evidence>
<dbReference type="Gene3D" id="3.40.50.720">
    <property type="entry name" value="NAD(P)-binding Rossmann-like Domain"/>
    <property type="match status" value="1"/>
</dbReference>
<evidence type="ECO:0000256" key="16">
    <source>
        <dbReference type="ARBA" id="ARBA00023303"/>
    </source>
</evidence>
<evidence type="ECO:0000256" key="15">
    <source>
        <dbReference type="ARBA" id="ARBA00023136"/>
    </source>
</evidence>
<keyword evidence="10" id="KW-0460">Magnesium</keyword>
<dbReference type="Gene3D" id="1.10.287.70">
    <property type="match status" value="1"/>
</dbReference>
<feature type="transmembrane region" description="Helical" evidence="19">
    <location>
        <begin position="121"/>
        <end position="141"/>
    </location>
</feature>
<feature type="domain" description="RCK N-terminal" evidence="20">
    <location>
        <begin position="318"/>
        <end position="460"/>
    </location>
</feature>
<evidence type="ECO:0000256" key="12">
    <source>
        <dbReference type="ARBA" id="ARBA00022958"/>
    </source>
</evidence>
<dbReference type="GO" id="GO:0005886">
    <property type="term" value="C:plasma membrane"/>
    <property type="evidence" value="ECO:0007669"/>
    <property type="project" value="UniProtKB-SubCell"/>
</dbReference>
<evidence type="ECO:0000256" key="19">
    <source>
        <dbReference type="SAM" id="Phobius"/>
    </source>
</evidence>
<evidence type="ECO:0000256" key="17">
    <source>
        <dbReference type="ARBA" id="ARBA00029579"/>
    </source>
</evidence>
<keyword evidence="8" id="KW-0631">Potassium channel</keyword>
<dbReference type="GO" id="GO:0005267">
    <property type="term" value="F:potassium channel activity"/>
    <property type="evidence" value="ECO:0007669"/>
    <property type="project" value="UniProtKB-KW"/>
</dbReference>
<dbReference type="EMBL" id="JAGEUA010000005">
    <property type="protein sequence ID" value="KAL0979280.1"/>
    <property type="molecule type" value="Genomic_DNA"/>
</dbReference>